<keyword evidence="4" id="KW-0812">Transmembrane</keyword>
<accession>A0A1D1UDR5</accession>
<evidence type="ECO:0000256" key="1">
    <source>
        <dbReference type="ARBA" id="ARBA00023157"/>
    </source>
</evidence>
<dbReference type="PROSITE" id="PS50026">
    <property type="entry name" value="EGF_3"/>
    <property type="match status" value="1"/>
</dbReference>
<dbReference type="PROSITE" id="PS50214">
    <property type="entry name" value="DISINTEGRIN_2"/>
    <property type="match status" value="1"/>
</dbReference>
<reference evidence="7 8" key="1">
    <citation type="journal article" date="2016" name="Nat. Commun.">
        <title>Extremotolerant tardigrade genome and improved radiotolerance of human cultured cells by tardigrade-unique protein.</title>
        <authorList>
            <person name="Hashimoto T."/>
            <person name="Horikawa D.D."/>
            <person name="Saito Y."/>
            <person name="Kuwahara H."/>
            <person name="Kozuka-Hata H."/>
            <person name="Shin-I T."/>
            <person name="Minakuchi Y."/>
            <person name="Ohishi K."/>
            <person name="Motoyama A."/>
            <person name="Aizu T."/>
            <person name="Enomoto A."/>
            <person name="Kondo K."/>
            <person name="Tanaka S."/>
            <person name="Hara Y."/>
            <person name="Koshikawa S."/>
            <person name="Sagara H."/>
            <person name="Miura T."/>
            <person name="Yokobori S."/>
            <person name="Miyagawa K."/>
            <person name="Suzuki Y."/>
            <person name="Kubo T."/>
            <person name="Oyama M."/>
            <person name="Kohara Y."/>
            <person name="Fujiyama A."/>
            <person name="Arakawa K."/>
            <person name="Katayama T."/>
            <person name="Toyoda A."/>
            <person name="Kunieda T."/>
        </authorList>
    </citation>
    <scope>NUCLEOTIDE SEQUENCE [LARGE SCALE GENOMIC DNA]</scope>
    <source>
        <strain evidence="7 8">YOKOZUNA-1</strain>
    </source>
</reference>
<feature type="domain" description="EGF-like" evidence="5">
    <location>
        <begin position="367"/>
        <end position="404"/>
    </location>
</feature>
<keyword evidence="4" id="KW-1133">Transmembrane helix</keyword>
<dbReference type="SMART" id="SM00050">
    <property type="entry name" value="DISIN"/>
    <property type="match status" value="1"/>
</dbReference>
<dbReference type="InterPro" id="IPR000742">
    <property type="entry name" value="EGF"/>
</dbReference>
<dbReference type="InterPro" id="IPR006586">
    <property type="entry name" value="ADAM_Cys-rich"/>
</dbReference>
<feature type="transmembrane region" description="Helical" evidence="4">
    <location>
        <begin position="449"/>
        <end position="474"/>
    </location>
</feature>
<dbReference type="Gene3D" id="4.10.70.10">
    <property type="entry name" value="Disintegrin domain"/>
    <property type="match status" value="1"/>
</dbReference>
<feature type="domain" description="Disintegrin" evidence="6">
    <location>
        <begin position="126"/>
        <end position="218"/>
    </location>
</feature>
<dbReference type="InterPro" id="IPR001762">
    <property type="entry name" value="Disintegrin_dom"/>
</dbReference>
<keyword evidence="8" id="KW-1185">Reference proteome</keyword>
<keyword evidence="1 3" id="KW-1015">Disulfide bond</keyword>
<comment type="caution">
    <text evidence="3">Lacks conserved residue(s) required for the propagation of feature annotation.</text>
</comment>
<dbReference type="Pfam" id="PF08516">
    <property type="entry name" value="ADAM_CR"/>
    <property type="match status" value="1"/>
</dbReference>
<evidence type="ECO:0000259" key="6">
    <source>
        <dbReference type="PROSITE" id="PS50214"/>
    </source>
</evidence>
<comment type="caution">
    <text evidence="7">The sequence shown here is derived from an EMBL/GenBank/DDBJ whole genome shotgun (WGS) entry which is preliminary data.</text>
</comment>
<proteinExistence type="predicted"/>
<evidence type="ECO:0000256" key="2">
    <source>
        <dbReference type="PROSITE-ProRule" id="PRU00068"/>
    </source>
</evidence>
<evidence type="ECO:0008006" key="9">
    <source>
        <dbReference type="Google" id="ProtNLM"/>
    </source>
</evidence>
<feature type="disulfide bond" evidence="3">
    <location>
        <begin position="394"/>
        <end position="403"/>
    </location>
</feature>
<organism evidence="7 8">
    <name type="scientific">Ramazzottius varieornatus</name>
    <name type="common">Water bear</name>
    <name type="synonym">Tardigrade</name>
    <dbReference type="NCBI Taxonomy" id="947166"/>
    <lineage>
        <taxon>Eukaryota</taxon>
        <taxon>Metazoa</taxon>
        <taxon>Ecdysozoa</taxon>
        <taxon>Tardigrada</taxon>
        <taxon>Eutardigrada</taxon>
        <taxon>Parachela</taxon>
        <taxon>Hypsibioidea</taxon>
        <taxon>Ramazzottiidae</taxon>
        <taxon>Ramazzottius</taxon>
    </lineage>
</organism>
<dbReference type="EMBL" id="BDGG01000001">
    <property type="protein sequence ID" value="GAU87929.1"/>
    <property type="molecule type" value="Genomic_DNA"/>
</dbReference>
<dbReference type="FunFam" id="4.10.70.10:FF:000003">
    <property type="entry name" value="Disintegrin and metalloproteinase domain-containing protein 17"/>
    <property type="match status" value="1"/>
</dbReference>
<dbReference type="Pfam" id="PF23106">
    <property type="entry name" value="EGF_Teneurin"/>
    <property type="match status" value="1"/>
</dbReference>
<dbReference type="InterPro" id="IPR036436">
    <property type="entry name" value="Disintegrin_dom_sf"/>
</dbReference>
<sequence>MRTTWSDFGRACRTEFRICKCVGISLMILMMFYHCHGRHVIDPDGLTFRNSNTSALRMFHDQGGRGLSMSKLSTPSITKNSTRASTDNLSNREVLLRNFLLDNGKTVPPNKMTTKRHIKDEEDDSPEYCGDGIVGEAEDCDCGGVTNCSLSVGGKCCDPLTCRLLPGAQCAADGPCCSKECQFKGSGQVCRPIRNSCDLPEVCSGSSSHCPPDAFRRNGDQCTAQQGYCFKRQCITHDQQCVSIWGFHSTSGKEDCYNQFNARGSFNGNCGLLTDGVTYRFCKKEDVMCGVLQCKGGGYTPSASSQRYFATTILTNASGTLVQCKTFTPEVITSQSVQVTLVQDGTKCDHEKICLRNKCMPFKHLLPEFDCPSYSSVATCSGHGICTDLNTCFCESGYHGEDCSSYNNHSTQTLDRLAVQDLRHFRRGMAPLDDSKRRTNYNQIVNNEALQLVVVIMSVVLLGATLGIMSLTCCRGHWKSQQRPNVALVGMNSFAERSLRKMDKETDDPGWSLTSSV</sequence>
<evidence type="ECO:0000313" key="8">
    <source>
        <dbReference type="Proteomes" id="UP000186922"/>
    </source>
</evidence>
<evidence type="ECO:0000256" key="3">
    <source>
        <dbReference type="PROSITE-ProRule" id="PRU00076"/>
    </source>
</evidence>
<dbReference type="Pfam" id="PF00200">
    <property type="entry name" value="Disintegrin"/>
    <property type="match status" value="1"/>
</dbReference>
<evidence type="ECO:0000259" key="5">
    <source>
        <dbReference type="PROSITE" id="PS50026"/>
    </source>
</evidence>
<dbReference type="PROSITE" id="PS01186">
    <property type="entry name" value="EGF_2"/>
    <property type="match status" value="1"/>
</dbReference>
<dbReference type="OrthoDB" id="5951731at2759"/>
<protein>
    <recommendedName>
        <fullName evidence="9">EGF-like domain-containing protein</fullName>
    </recommendedName>
</protein>
<dbReference type="Gene3D" id="2.10.25.10">
    <property type="entry name" value="Laminin"/>
    <property type="match status" value="1"/>
</dbReference>
<feature type="disulfide bond" evidence="2">
    <location>
        <begin position="190"/>
        <end position="210"/>
    </location>
</feature>
<dbReference type="Proteomes" id="UP000186922">
    <property type="component" value="Unassembled WGS sequence"/>
</dbReference>
<dbReference type="STRING" id="947166.A0A1D1UDR5"/>
<dbReference type="PROSITE" id="PS00022">
    <property type="entry name" value="EGF_1"/>
    <property type="match status" value="1"/>
</dbReference>
<evidence type="ECO:0000313" key="7">
    <source>
        <dbReference type="EMBL" id="GAU87929.1"/>
    </source>
</evidence>
<dbReference type="PANTHER" id="PTHR11905:SF159">
    <property type="entry name" value="ADAM METALLOPROTEASE"/>
    <property type="match status" value="1"/>
</dbReference>
<keyword evidence="3" id="KW-0245">EGF-like domain</keyword>
<dbReference type="SMART" id="SM00608">
    <property type="entry name" value="ACR"/>
    <property type="match status" value="1"/>
</dbReference>
<gene>
    <name evidence="7" type="primary">RvY_00714</name>
    <name evidence="7" type="synonym">RvY_00714.1</name>
    <name evidence="7" type="ORF">RvY_00714-1</name>
</gene>
<keyword evidence="4" id="KW-0472">Membrane</keyword>
<name>A0A1D1UDR5_RAMVA</name>
<dbReference type="SUPFAM" id="SSF57552">
    <property type="entry name" value="Blood coagulation inhibitor (disintegrin)"/>
    <property type="match status" value="1"/>
</dbReference>
<dbReference type="AlphaFoldDB" id="A0A1D1UDR5"/>
<evidence type="ECO:0000256" key="4">
    <source>
        <dbReference type="SAM" id="Phobius"/>
    </source>
</evidence>
<dbReference type="PANTHER" id="PTHR11905">
    <property type="entry name" value="ADAM A DISINTEGRIN AND METALLOPROTEASE DOMAIN"/>
    <property type="match status" value="1"/>
</dbReference>